<keyword evidence="1" id="KW-1133">Transmembrane helix</keyword>
<protein>
    <recommendedName>
        <fullName evidence="4">MFS transporter</fullName>
    </recommendedName>
</protein>
<feature type="transmembrane region" description="Helical" evidence="1">
    <location>
        <begin position="12"/>
        <end position="33"/>
    </location>
</feature>
<feature type="transmembrane region" description="Helical" evidence="1">
    <location>
        <begin position="225"/>
        <end position="243"/>
    </location>
</feature>
<feature type="transmembrane region" description="Helical" evidence="1">
    <location>
        <begin position="397"/>
        <end position="415"/>
    </location>
</feature>
<feature type="transmembrane region" description="Helical" evidence="1">
    <location>
        <begin position="109"/>
        <end position="128"/>
    </location>
</feature>
<gene>
    <name evidence="2" type="ORF">MuYL_1119</name>
</gene>
<evidence type="ECO:0000313" key="2">
    <source>
        <dbReference type="EMBL" id="ASU33019.1"/>
    </source>
</evidence>
<dbReference type="InterPro" id="IPR043745">
    <property type="entry name" value="DUF5690"/>
</dbReference>
<dbReference type="Proteomes" id="UP000215002">
    <property type="component" value="Chromosome"/>
</dbReference>
<keyword evidence="3" id="KW-1185">Reference proteome</keyword>
<feature type="transmembrane region" description="Helical" evidence="1">
    <location>
        <begin position="140"/>
        <end position="160"/>
    </location>
</feature>
<feature type="transmembrane region" description="Helical" evidence="1">
    <location>
        <begin position="324"/>
        <end position="344"/>
    </location>
</feature>
<keyword evidence="1" id="KW-0472">Membrane</keyword>
<feature type="transmembrane region" description="Helical" evidence="1">
    <location>
        <begin position="172"/>
        <end position="193"/>
    </location>
</feature>
<proteinExistence type="predicted"/>
<dbReference type="EMBL" id="CP022743">
    <property type="protein sequence ID" value="ASU33019.1"/>
    <property type="molecule type" value="Genomic_DNA"/>
</dbReference>
<feature type="transmembrane region" description="Helical" evidence="1">
    <location>
        <begin position="85"/>
        <end position="103"/>
    </location>
</feature>
<evidence type="ECO:0000256" key="1">
    <source>
        <dbReference type="SAM" id="Phobius"/>
    </source>
</evidence>
<accession>A0A223NSY7</accession>
<evidence type="ECO:0008006" key="4">
    <source>
        <dbReference type="Google" id="ProtNLM"/>
    </source>
</evidence>
<feature type="transmembrane region" description="Helical" evidence="1">
    <location>
        <begin position="263"/>
        <end position="285"/>
    </location>
</feature>
<sequence length="436" mass="48720">MERLRAKVATWPYPVISIMAAVSAFGTYTAMYAFRKGFAAGTFTGEQYFHVDYKVWLVIAQVIGYTLSKFYGIKFIAELKPGQRAKSIFALIGASWVALLLFAVIPAPYNIICLFINGFPLGMIWGLVFSYLEGRRSTEFMAAVLSISLIFASGFVKTIARTMRDTLHISEYSMPFITGALFVLPLLFFVFCLELMPPPTAEDIALRTKRTPMNAAERQQFLKRFLPGIILTLIIYVLLTIMRDIRDNFEVEIWASLGNKDNTIFAKIDTIISVIVLVAMSLLILVKKNLKAFSIIHLMIIGGCVLIAAGTILFELKLIGPMEWMTVAGLGLYLGYVPYNAIFFERMIATFHYRSNVGFLIYVSDSMGYLGSVTILLVKELGRPSISWATFFKEGVLVVGIVGGICAVLSLFYFLKSARKHNSNEESQGELNIQTV</sequence>
<feature type="transmembrane region" description="Helical" evidence="1">
    <location>
        <begin position="53"/>
        <end position="73"/>
    </location>
</feature>
<dbReference type="KEGG" id="muc:MuYL_1119"/>
<feature type="transmembrane region" description="Helical" evidence="1">
    <location>
        <begin position="356"/>
        <end position="377"/>
    </location>
</feature>
<name>A0A223NSY7_9SPHI</name>
<reference evidence="2 3" key="1">
    <citation type="submission" date="2017-08" db="EMBL/GenBank/DDBJ databases">
        <title>Complete genome sequence of Mucilaginibacter sp. strain BJC16-A31.</title>
        <authorList>
            <consortium name="Henan University of Science and Technology"/>
            <person name="You X."/>
        </authorList>
    </citation>
    <scope>NUCLEOTIDE SEQUENCE [LARGE SCALE GENOMIC DNA]</scope>
    <source>
        <strain evidence="2 3">BJC16-A31</strain>
    </source>
</reference>
<evidence type="ECO:0000313" key="3">
    <source>
        <dbReference type="Proteomes" id="UP000215002"/>
    </source>
</evidence>
<organism evidence="2 3">
    <name type="scientific">Mucilaginibacter xinganensis</name>
    <dbReference type="NCBI Taxonomy" id="1234841"/>
    <lineage>
        <taxon>Bacteria</taxon>
        <taxon>Pseudomonadati</taxon>
        <taxon>Bacteroidota</taxon>
        <taxon>Sphingobacteriia</taxon>
        <taxon>Sphingobacteriales</taxon>
        <taxon>Sphingobacteriaceae</taxon>
        <taxon>Mucilaginibacter</taxon>
    </lineage>
</organism>
<dbReference type="AlphaFoldDB" id="A0A223NSY7"/>
<keyword evidence="1" id="KW-0812">Transmembrane</keyword>
<dbReference type="Pfam" id="PF18943">
    <property type="entry name" value="DUF5690"/>
    <property type="match status" value="1"/>
</dbReference>
<feature type="transmembrane region" description="Helical" evidence="1">
    <location>
        <begin position="292"/>
        <end position="312"/>
    </location>
</feature>